<evidence type="ECO:0000313" key="2">
    <source>
        <dbReference type="Proteomes" id="UP000469346"/>
    </source>
</evidence>
<protein>
    <submittedName>
        <fullName evidence="1">DUF1295 domain-containing protein</fullName>
    </submittedName>
</protein>
<keyword evidence="2" id="KW-1185">Reference proteome</keyword>
<reference evidence="1 2" key="1">
    <citation type="submission" date="2020-02" db="EMBL/GenBank/DDBJ databases">
        <title>Comparative genomics of sulfur disproportionating microorganisms.</title>
        <authorList>
            <person name="Ward L.M."/>
            <person name="Bertran E."/>
            <person name="Johnston D.T."/>
        </authorList>
    </citation>
    <scope>NUCLEOTIDE SEQUENCE [LARGE SCALE GENOMIC DNA]</scope>
    <source>
        <strain evidence="1 2">DSM 100025</strain>
    </source>
</reference>
<dbReference type="Gene3D" id="1.20.120.1630">
    <property type="match status" value="1"/>
</dbReference>
<dbReference type="Pfam" id="PF06966">
    <property type="entry name" value="DUF1295"/>
    <property type="match status" value="1"/>
</dbReference>
<dbReference type="PANTHER" id="PTHR43847">
    <property type="entry name" value="BLL3993 PROTEIN"/>
    <property type="match status" value="1"/>
</dbReference>
<dbReference type="RefSeq" id="WP_163300084.1">
    <property type="nucleotide sequence ID" value="NZ_JAAGRR010000342.1"/>
</dbReference>
<accession>A0A6N9TZ91</accession>
<dbReference type="EMBL" id="JAAGRR010000342">
    <property type="protein sequence ID" value="NDY43736.1"/>
    <property type="molecule type" value="Genomic_DNA"/>
</dbReference>
<gene>
    <name evidence="1" type="ORF">G3N55_12935</name>
</gene>
<name>A0A6N9TZ91_DISTH</name>
<organism evidence="1 2">
    <name type="scientific">Dissulfurirhabdus thermomarina</name>
    <dbReference type="NCBI Taxonomy" id="1765737"/>
    <lineage>
        <taxon>Bacteria</taxon>
        <taxon>Deltaproteobacteria</taxon>
        <taxon>Dissulfurirhabdaceae</taxon>
        <taxon>Dissulfurirhabdus</taxon>
    </lineage>
</organism>
<feature type="non-terminal residue" evidence="1">
    <location>
        <position position="1"/>
    </location>
</feature>
<dbReference type="InterPro" id="IPR052527">
    <property type="entry name" value="Metal_cation-efflux_comp"/>
</dbReference>
<proteinExistence type="predicted"/>
<sequence length="127" mass="14580">PFTLAADAAAAVFFASALLRADPLHFAGIRQILVREVDPPDRLVTTGPWRWIRHPLFASGIVLVWGRRLEVHQACSALLITLYLVVGARLEERRLLRRFGDDYRRYMERTGRFLPRAGRRRRDGTKG</sequence>
<dbReference type="Proteomes" id="UP000469346">
    <property type="component" value="Unassembled WGS sequence"/>
</dbReference>
<dbReference type="InterPro" id="IPR010721">
    <property type="entry name" value="UstE-like"/>
</dbReference>
<evidence type="ECO:0000313" key="1">
    <source>
        <dbReference type="EMBL" id="NDY43736.1"/>
    </source>
</evidence>
<dbReference type="PANTHER" id="PTHR43847:SF1">
    <property type="entry name" value="BLL3993 PROTEIN"/>
    <property type="match status" value="1"/>
</dbReference>
<feature type="non-terminal residue" evidence="1">
    <location>
        <position position="127"/>
    </location>
</feature>
<comment type="caution">
    <text evidence="1">The sequence shown here is derived from an EMBL/GenBank/DDBJ whole genome shotgun (WGS) entry which is preliminary data.</text>
</comment>
<dbReference type="AlphaFoldDB" id="A0A6N9TZ91"/>